<evidence type="ECO:0000313" key="3">
    <source>
        <dbReference type="Proteomes" id="UP000192738"/>
    </source>
</evidence>
<dbReference type="RefSeq" id="WP_371361010.1">
    <property type="nucleotide sequence ID" value="NZ_CP155572.1"/>
</dbReference>
<feature type="transmembrane region" description="Helical" evidence="1">
    <location>
        <begin position="97"/>
        <end position="117"/>
    </location>
</feature>
<dbReference type="InterPro" id="IPR006750">
    <property type="entry name" value="YdcZ"/>
</dbReference>
<keyword evidence="3" id="KW-1185">Reference proteome</keyword>
<dbReference type="PANTHER" id="PTHR34821">
    <property type="entry name" value="INNER MEMBRANE PROTEIN YDCZ"/>
    <property type="match status" value="1"/>
</dbReference>
<dbReference type="Proteomes" id="UP000192738">
    <property type="component" value="Unassembled WGS sequence"/>
</dbReference>
<dbReference type="Pfam" id="PF04657">
    <property type="entry name" value="DMT_YdcZ"/>
    <property type="match status" value="1"/>
</dbReference>
<evidence type="ECO:0000256" key="1">
    <source>
        <dbReference type="SAM" id="Phobius"/>
    </source>
</evidence>
<evidence type="ECO:0000313" key="2">
    <source>
        <dbReference type="EMBL" id="SMC94365.1"/>
    </source>
</evidence>
<name>A0A1W2DA98_9FIRM</name>
<sequence>MNLISGEMLPLVLALISGVLMAVQGSLNTSLSKAIGLLEATFIVQITGTILVMILLFIFNLGKGNLYAWQDAPWYSWLGGIIGVAIIYLVAASIPSVGVANATTAIIVGQVLTAIIIDQFGGFGLERMACSPKQVVGLVLLAVGAKMLLK</sequence>
<feature type="transmembrane region" description="Helical" evidence="1">
    <location>
        <begin position="74"/>
        <end position="91"/>
    </location>
</feature>
<dbReference type="GO" id="GO:0005886">
    <property type="term" value="C:plasma membrane"/>
    <property type="evidence" value="ECO:0007669"/>
    <property type="project" value="TreeGrafter"/>
</dbReference>
<organism evidence="2 3">
    <name type="scientific">Sporomusa malonica</name>
    <dbReference type="NCBI Taxonomy" id="112901"/>
    <lineage>
        <taxon>Bacteria</taxon>
        <taxon>Bacillati</taxon>
        <taxon>Bacillota</taxon>
        <taxon>Negativicutes</taxon>
        <taxon>Selenomonadales</taxon>
        <taxon>Sporomusaceae</taxon>
        <taxon>Sporomusa</taxon>
    </lineage>
</organism>
<keyword evidence="1" id="KW-1133">Transmembrane helix</keyword>
<accession>A0A1W2DA98</accession>
<protein>
    <submittedName>
        <fullName evidence="2">Transporter family-2 protein</fullName>
    </submittedName>
</protein>
<gene>
    <name evidence="2" type="ORF">SAMN04488500_11499</name>
</gene>
<feature type="transmembrane region" description="Helical" evidence="1">
    <location>
        <begin position="42"/>
        <end position="62"/>
    </location>
</feature>
<dbReference type="PANTHER" id="PTHR34821:SF2">
    <property type="entry name" value="INNER MEMBRANE PROTEIN YDCZ"/>
    <property type="match status" value="1"/>
</dbReference>
<dbReference type="STRING" id="112901.SAMN04488500_11499"/>
<keyword evidence="1" id="KW-0472">Membrane</keyword>
<keyword evidence="1" id="KW-0812">Transmembrane</keyword>
<dbReference type="EMBL" id="FWXI01000014">
    <property type="protein sequence ID" value="SMC94365.1"/>
    <property type="molecule type" value="Genomic_DNA"/>
</dbReference>
<proteinExistence type="predicted"/>
<reference evidence="2 3" key="1">
    <citation type="submission" date="2017-04" db="EMBL/GenBank/DDBJ databases">
        <authorList>
            <person name="Afonso C.L."/>
            <person name="Miller P.J."/>
            <person name="Scott M.A."/>
            <person name="Spackman E."/>
            <person name="Goraichik I."/>
            <person name="Dimitrov K.M."/>
            <person name="Suarez D.L."/>
            <person name="Swayne D.E."/>
        </authorList>
    </citation>
    <scope>NUCLEOTIDE SEQUENCE [LARGE SCALE GENOMIC DNA]</scope>
    <source>
        <strain evidence="2 3">DSM 5090</strain>
    </source>
</reference>
<dbReference type="AlphaFoldDB" id="A0A1W2DA98"/>